<dbReference type="AlphaFoldDB" id="A0A426X604"/>
<evidence type="ECO:0000256" key="1">
    <source>
        <dbReference type="SAM" id="MobiDB-lite"/>
    </source>
</evidence>
<evidence type="ECO:0000313" key="3">
    <source>
        <dbReference type="Proteomes" id="UP000287651"/>
    </source>
</evidence>
<protein>
    <submittedName>
        <fullName evidence="2">Uncharacterized protein</fullName>
    </submittedName>
</protein>
<name>A0A426X604_ENSVE</name>
<sequence>MSGGLETYPLDRKGPSRSRLMSSLRNGRFEGTARRGGRPTHGSLWRNALVEPMSPGSPLRQKRWNILNMTTC</sequence>
<evidence type="ECO:0000313" key="2">
    <source>
        <dbReference type="EMBL" id="RRT34907.1"/>
    </source>
</evidence>
<dbReference type="Proteomes" id="UP000287651">
    <property type="component" value="Unassembled WGS sequence"/>
</dbReference>
<accession>A0A426X604</accession>
<reference evidence="2 3" key="1">
    <citation type="journal article" date="2014" name="Agronomy (Basel)">
        <title>A Draft Genome Sequence for Ensete ventricosum, the Drought-Tolerant Tree Against Hunger.</title>
        <authorList>
            <person name="Harrison J."/>
            <person name="Moore K.A."/>
            <person name="Paszkiewicz K."/>
            <person name="Jones T."/>
            <person name="Grant M."/>
            <person name="Ambacheew D."/>
            <person name="Muzemil S."/>
            <person name="Studholme D.J."/>
        </authorList>
    </citation>
    <scope>NUCLEOTIDE SEQUENCE [LARGE SCALE GENOMIC DNA]</scope>
</reference>
<dbReference type="EMBL" id="AMZH03025867">
    <property type="protein sequence ID" value="RRT34907.1"/>
    <property type="molecule type" value="Genomic_DNA"/>
</dbReference>
<gene>
    <name evidence="2" type="ORF">B296_00046679</name>
</gene>
<feature type="region of interest" description="Disordered" evidence="1">
    <location>
        <begin position="1"/>
        <end position="43"/>
    </location>
</feature>
<organism evidence="2 3">
    <name type="scientific">Ensete ventricosum</name>
    <name type="common">Abyssinian banana</name>
    <name type="synonym">Musa ensete</name>
    <dbReference type="NCBI Taxonomy" id="4639"/>
    <lineage>
        <taxon>Eukaryota</taxon>
        <taxon>Viridiplantae</taxon>
        <taxon>Streptophyta</taxon>
        <taxon>Embryophyta</taxon>
        <taxon>Tracheophyta</taxon>
        <taxon>Spermatophyta</taxon>
        <taxon>Magnoliopsida</taxon>
        <taxon>Liliopsida</taxon>
        <taxon>Zingiberales</taxon>
        <taxon>Musaceae</taxon>
        <taxon>Ensete</taxon>
    </lineage>
</organism>
<comment type="caution">
    <text evidence="2">The sequence shown here is derived from an EMBL/GenBank/DDBJ whole genome shotgun (WGS) entry which is preliminary data.</text>
</comment>
<proteinExistence type="predicted"/>